<evidence type="ECO:0000313" key="2">
    <source>
        <dbReference type="Proteomes" id="UP001499852"/>
    </source>
</evidence>
<keyword evidence="2" id="KW-1185">Reference proteome</keyword>
<reference evidence="2" key="1">
    <citation type="journal article" date="2019" name="Int. J. Syst. Evol. Microbiol.">
        <title>The Global Catalogue of Microorganisms (GCM) 10K type strain sequencing project: providing services to taxonomists for standard genome sequencing and annotation.</title>
        <authorList>
            <consortium name="The Broad Institute Genomics Platform"/>
            <consortium name="The Broad Institute Genome Sequencing Center for Infectious Disease"/>
            <person name="Wu L."/>
            <person name="Ma J."/>
        </authorList>
    </citation>
    <scope>NUCLEOTIDE SEQUENCE [LARGE SCALE GENOMIC DNA]</scope>
    <source>
        <strain evidence="2">JCM 18053</strain>
    </source>
</reference>
<gene>
    <name evidence="1" type="ORF">GCM10023213_41290</name>
</gene>
<proteinExistence type="predicted"/>
<accession>A0ABP9PPX7</accession>
<evidence type="ECO:0000313" key="1">
    <source>
        <dbReference type="EMBL" id="GAA5147121.1"/>
    </source>
</evidence>
<organism evidence="1 2">
    <name type="scientific">Prosthecobacter algae</name>
    <dbReference type="NCBI Taxonomy" id="1144682"/>
    <lineage>
        <taxon>Bacteria</taxon>
        <taxon>Pseudomonadati</taxon>
        <taxon>Verrucomicrobiota</taxon>
        <taxon>Verrucomicrobiia</taxon>
        <taxon>Verrucomicrobiales</taxon>
        <taxon>Verrucomicrobiaceae</taxon>
        <taxon>Prosthecobacter</taxon>
    </lineage>
</organism>
<name>A0ABP9PPX7_9BACT</name>
<dbReference type="EMBL" id="BAABIA010000009">
    <property type="protein sequence ID" value="GAA5147121.1"/>
    <property type="molecule type" value="Genomic_DNA"/>
</dbReference>
<comment type="caution">
    <text evidence="1">The sequence shown here is derived from an EMBL/GenBank/DDBJ whole genome shotgun (WGS) entry which is preliminary data.</text>
</comment>
<protein>
    <submittedName>
        <fullName evidence="1">Uncharacterized protein</fullName>
    </submittedName>
</protein>
<sequence>MQMLVQKDYLFDGGSCTVGWQGGSPGVWIHHGGGHHLSLAAGQSRGDFAAALHQHPVLGFGPSAYADIAAKASALTLCGNLAFAGGNEVWLPEELGMERQADSGVTFLFPDLTNNECVNICAVDVAPLSTKGEIKGVTLFHGVLTRSRGRI</sequence>
<dbReference type="Proteomes" id="UP001499852">
    <property type="component" value="Unassembled WGS sequence"/>
</dbReference>